<keyword evidence="5" id="KW-0472">Membrane</keyword>
<proteinExistence type="predicted"/>
<feature type="transmembrane region" description="Helical" evidence="5">
    <location>
        <begin position="63"/>
        <end position="91"/>
    </location>
</feature>
<keyword evidence="5" id="KW-0812">Transmembrane</keyword>
<dbReference type="SMART" id="SM00305">
    <property type="entry name" value="HintC"/>
    <property type="match status" value="1"/>
</dbReference>
<feature type="compositionally biased region" description="Polar residues" evidence="4">
    <location>
        <begin position="592"/>
        <end position="612"/>
    </location>
</feature>
<feature type="compositionally biased region" description="Low complexity" evidence="4">
    <location>
        <begin position="630"/>
        <end position="650"/>
    </location>
</feature>
<dbReference type="GO" id="GO:0048731">
    <property type="term" value="P:system development"/>
    <property type="evidence" value="ECO:0007669"/>
    <property type="project" value="UniProtKB-ARBA"/>
</dbReference>
<dbReference type="EnsemblMetazoa" id="PPA28377.1">
    <property type="protein sequence ID" value="PPA28377.1"/>
    <property type="gene ID" value="WBGene00117931"/>
</dbReference>
<dbReference type="PRINTS" id="PR00632">
    <property type="entry name" value="SONICHHOG"/>
</dbReference>
<dbReference type="PROSITE" id="PS50817">
    <property type="entry name" value="INTEIN_N_TER"/>
    <property type="match status" value="1"/>
</dbReference>
<keyword evidence="2" id="KW-0217">Developmental protein</keyword>
<feature type="transmembrane region" description="Helical" evidence="5">
    <location>
        <begin position="374"/>
        <end position="398"/>
    </location>
</feature>
<dbReference type="InterPro" id="IPR019428">
    <property type="entry name" value="7TM_GPCR_serpentine_rcpt_Str"/>
</dbReference>
<accession>A0A2A6CQ22</accession>
<dbReference type="GO" id="GO:0031012">
    <property type="term" value="C:extracellular matrix"/>
    <property type="evidence" value="ECO:0000318"/>
    <property type="project" value="GO_Central"/>
</dbReference>
<name>A0A2A6CQ22_PRIPA</name>
<protein>
    <submittedName>
        <fullName evidence="6">G protein-coupled receptor</fullName>
    </submittedName>
</protein>
<evidence type="ECO:0000313" key="6">
    <source>
        <dbReference type="EnsemblMetazoa" id="PPA28377.1"/>
    </source>
</evidence>
<dbReference type="SUPFAM" id="SSF81321">
    <property type="entry name" value="Family A G protein-coupled receptor-like"/>
    <property type="match status" value="1"/>
</dbReference>
<dbReference type="Pfam" id="PF10326">
    <property type="entry name" value="7TM_GPCR_Str"/>
    <property type="match status" value="1"/>
</dbReference>
<dbReference type="InterPro" id="IPR003586">
    <property type="entry name" value="Hint_dom_C"/>
</dbReference>
<dbReference type="AlphaFoldDB" id="A0A2A6CQ22"/>
<keyword evidence="7" id="KW-1185">Reference proteome</keyword>
<feature type="transmembrane region" description="Helical" evidence="5">
    <location>
        <begin position="111"/>
        <end position="134"/>
    </location>
</feature>
<dbReference type="OrthoDB" id="5212at2759"/>
<evidence type="ECO:0000256" key="4">
    <source>
        <dbReference type="SAM" id="MobiDB-lite"/>
    </source>
</evidence>
<dbReference type="InterPro" id="IPR001657">
    <property type="entry name" value="Hedgehog"/>
</dbReference>
<feature type="transmembrane region" description="Helical" evidence="5">
    <location>
        <begin position="333"/>
        <end position="353"/>
    </location>
</feature>
<feature type="region of interest" description="Disordered" evidence="4">
    <location>
        <begin position="555"/>
        <end position="614"/>
    </location>
</feature>
<feature type="transmembrane region" description="Helical" evidence="5">
    <location>
        <begin position="300"/>
        <end position="321"/>
    </location>
</feature>
<accession>A0A8R1YJM9</accession>
<feature type="compositionally biased region" description="Polar residues" evidence="4">
    <location>
        <begin position="570"/>
        <end position="581"/>
    </location>
</feature>
<keyword evidence="3" id="KW-0732">Signal</keyword>
<dbReference type="GO" id="GO:0007267">
    <property type="term" value="P:cell-cell signaling"/>
    <property type="evidence" value="ECO:0007669"/>
    <property type="project" value="InterPro"/>
</dbReference>
<dbReference type="InterPro" id="IPR036844">
    <property type="entry name" value="Hint_dom_sf"/>
</dbReference>
<dbReference type="GO" id="GO:0016540">
    <property type="term" value="P:protein autoprocessing"/>
    <property type="evidence" value="ECO:0007669"/>
    <property type="project" value="InterPro"/>
</dbReference>
<evidence type="ECO:0000256" key="1">
    <source>
        <dbReference type="ARBA" id="ARBA00004239"/>
    </source>
</evidence>
<dbReference type="InterPro" id="IPR003587">
    <property type="entry name" value="Hint_dom_N"/>
</dbReference>
<dbReference type="Gene3D" id="2.170.16.10">
    <property type="entry name" value="Hedgehog/Intein (Hint) domain"/>
    <property type="match status" value="1"/>
</dbReference>
<dbReference type="SMART" id="SM00306">
    <property type="entry name" value="HintN"/>
    <property type="match status" value="1"/>
</dbReference>
<dbReference type="Pfam" id="PF01079">
    <property type="entry name" value="Hint"/>
    <property type="match status" value="1"/>
</dbReference>
<dbReference type="InterPro" id="IPR052140">
    <property type="entry name" value="Dev_Signal_Hedgehog-like"/>
</dbReference>
<dbReference type="PANTHER" id="PTHR46706:SF12">
    <property type="entry name" value="PROTEIN QUA-1-RELATED"/>
    <property type="match status" value="1"/>
</dbReference>
<feature type="region of interest" description="Disordered" evidence="4">
    <location>
        <begin position="630"/>
        <end position="670"/>
    </location>
</feature>
<dbReference type="SUPFAM" id="SSF51294">
    <property type="entry name" value="Hedgehog/intein (Hint) domain"/>
    <property type="match status" value="1"/>
</dbReference>
<feature type="transmembrane region" description="Helical" evidence="5">
    <location>
        <begin position="258"/>
        <end position="279"/>
    </location>
</feature>
<dbReference type="Proteomes" id="UP000005239">
    <property type="component" value="Unassembled WGS sequence"/>
</dbReference>
<evidence type="ECO:0000256" key="2">
    <source>
        <dbReference type="ARBA" id="ARBA00022473"/>
    </source>
</evidence>
<feature type="compositionally biased region" description="Polar residues" evidence="4">
    <location>
        <begin position="652"/>
        <end position="670"/>
    </location>
</feature>
<dbReference type="CDD" id="cd00081">
    <property type="entry name" value="Hint"/>
    <property type="match status" value="1"/>
</dbReference>
<gene>
    <name evidence="6" type="primary">WBGene00117931</name>
</gene>
<keyword evidence="5" id="KW-1133">Transmembrane helix</keyword>
<dbReference type="GO" id="GO:0016539">
    <property type="term" value="P:intein-mediated protein splicing"/>
    <property type="evidence" value="ECO:0007669"/>
    <property type="project" value="InterPro"/>
</dbReference>
<dbReference type="InterPro" id="IPR006141">
    <property type="entry name" value="Intein_N"/>
</dbReference>
<organism evidence="6 7">
    <name type="scientific">Pristionchus pacificus</name>
    <name type="common">Parasitic nematode worm</name>
    <dbReference type="NCBI Taxonomy" id="54126"/>
    <lineage>
        <taxon>Eukaryota</taxon>
        <taxon>Metazoa</taxon>
        <taxon>Ecdysozoa</taxon>
        <taxon>Nematoda</taxon>
        <taxon>Chromadorea</taxon>
        <taxon>Rhabditida</taxon>
        <taxon>Rhabditina</taxon>
        <taxon>Diplogasteromorpha</taxon>
        <taxon>Diplogasteroidea</taxon>
        <taxon>Neodiplogasteridae</taxon>
        <taxon>Pristionchus</taxon>
    </lineage>
</organism>
<sequence length="902" mass="101092">MPSDSMRRKGFEESEYRSERYNLVVALTIAWQPQRSDEKNSQKYDGRADHGYEEMMSEKDRQLFDAFAVVEIANIVLAFIINFFLLWAVVRKSKDLGGYRYLLLAFTINDIYFPLVHALTLPIICSYGNVFLMFSHGLLNSKVSRSASSPPRTRKRFAHNGESVFIYRLVALRWPHLLRFYTARNSTLLVLSSVIFQQNLWFWNCWFSYDSDQELQAYVKPFLEREFPGEGTGHIGALYYNEKGLRISAVLATMGFDAIMTFWITLILSCSVMIARLFSTTGNARSNKTERLQRQLFRTLVVQMVIPLFCVYLPCAFIINLPMFFQISVFPNLVPASLTFIPVIDALITIFGVKNYRNFFLTSVLRRRVGMLRLIASSMLIALSSASFCGDSTVPFSLEPLLGCARPTCFGWAPDGKRATNTAYFERVNGSPDGYVRIGRDSIPPYGHEDARYFLPQTSLRCCAFEALFESEDRGVATLHAGQISVGGEIINSGIQAGFDYISDIDKLVQFDGSVQYLVSLRRMRCPGIKEKHSAASHYSAGGNAQAFQAPNVAVNQPLPLPPSSASSAVNSLVEQASQAAQERGFNIPPNEFSNQQQFSSPEHSLQASQAAQERGVNIPPNEFANQQQFGNQQQPYSQYGPQQQQYRSGLQPPSSQYQTAQGQPQGSSCQAHANPMYYSAVSFGCGGQFCFSGDMTVEVVDGTTKRMDQLTKTDWVLSLSNKELVYEPVEFWLHRVPSQEAEFNVFETEDGKTIKLTDKHYIFKGDCSRLNDGAVNASTLPQEAVTADQVRAGDCLYTMWTIDRQMHEVRVVRASKVTETGIYAPMTNSGRIIVNGVHASCHNIMQEHTTGHALFQYVTMFNQWYEAIFGADPDQVVETPNGLSTILAVADLIIPKSIGVM</sequence>
<evidence type="ECO:0000256" key="5">
    <source>
        <dbReference type="SAM" id="Phobius"/>
    </source>
</evidence>
<evidence type="ECO:0000313" key="7">
    <source>
        <dbReference type="Proteomes" id="UP000005239"/>
    </source>
</evidence>
<dbReference type="PANTHER" id="PTHR46706">
    <property type="entry name" value="PROTEIN QUA-1-RELATED"/>
    <property type="match status" value="1"/>
</dbReference>
<evidence type="ECO:0000256" key="3">
    <source>
        <dbReference type="ARBA" id="ARBA00022729"/>
    </source>
</evidence>
<comment type="subcellular location">
    <subcellularLocation>
        <location evidence="1">Secreted</location>
        <location evidence="1">Extracellular space</location>
    </subcellularLocation>
</comment>
<reference evidence="6" key="2">
    <citation type="submission" date="2022-06" db="UniProtKB">
        <authorList>
            <consortium name="EnsemblMetazoa"/>
        </authorList>
    </citation>
    <scope>IDENTIFICATION</scope>
    <source>
        <strain evidence="6">PS312</strain>
    </source>
</reference>
<reference evidence="7" key="1">
    <citation type="journal article" date="2008" name="Nat. Genet.">
        <title>The Pristionchus pacificus genome provides a unique perspective on nematode lifestyle and parasitism.</title>
        <authorList>
            <person name="Dieterich C."/>
            <person name="Clifton S.W."/>
            <person name="Schuster L.N."/>
            <person name="Chinwalla A."/>
            <person name="Delehaunty K."/>
            <person name="Dinkelacker I."/>
            <person name="Fulton L."/>
            <person name="Fulton R."/>
            <person name="Godfrey J."/>
            <person name="Minx P."/>
            <person name="Mitreva M."/>
            <person name="Roeseler W."/>
            <person name="Tian H."/>
            <person name="Witte H."/>
            <person name="Yang S.P."/>
            <person name="Wilson R.K."/>
            <person name="Sommer R.J."/>
        </authorList>
    </citation>
    <scope>NUCLEOTIDE SEQUENCE [LARGE SCALE GENOMIC DNA]</scope>
    <source>
        <strain evidence="7">PS312</strain>
    </source>
</reference>
<dbReference type="InterPro" id="IPR001767">
    <property type="entry name" value="Hedgehog_Hint"/>
</dbReference>
<dbReference type="GO" id="GO:0005576">
    <property type="term" value="C:extracellular region"/>
    <property type="evidence" value="ECO:0007669"/>
    <property type="project" value="UniProtKB-SubCell"/>
</dbReference>